<dbReference type="PANTHER" id="PTHR43261:SF7">
    <property type="entry name" value="ELONGATION FACTOR G-LIKE PROTEIN"/>
    <property type="match status" value="1"/>
</dbReference>
<gene>
    <name evidence="9" type="ORF">B1812_01535</name>
</gene>
<evidence type="ECO:0000256" key="3">
    <source>
        <dbReference type="ARBA" id="ARBA00022768"/>
    </source>
</evidence>
<dbReference type="Pfam" id="PF03764">
    <property type="entry name" value="EFG_IV"/>
    <property type="match status" value="1"/>
</dbReference>
<name>A0A1W6MQV4_9HYPH</name>
<dbReference type="Gene3D" id="2.40.30.10">
    <property type="entry name" value="Translation factors"/>
    <property type="match status" value="1"/>
</dbReference>
<proteinExistence type="predicted"/>
<evidence type="ECO:0000256" key="2">
    <source>
        <dbReference type="ARBA" id="ARBA00022741"/>
    </source>
</evidence>
<feature type="domain" description="Translation elongation factor EFG/EF2" evidence="8">
    <location>
        <begin position="465"/>
        <end position="582"/>
    </location>
</feature>
<dbReference type="PANTHER" id="PTHR43261">
    <property type="entry name" value="TRANSLATION ELONGATION FACTOR G-RELATED"/>
    <property type="match status" value="1"/>
</dbReference>
<dbReference type="InterPro" id="IPR000795">
    <property type="entry name" value="T_Tr_GTP-bd_dom"/>
</dbReference>
<dbReference type="GO" id="GO:0097216">
    <property type="term" value="F:guanosine tetraphosphate binding"/>
    <property type="evidence" value="ECO:0007669"/>
    <property type="project" value="UniProtKB-ARBA"/>
</dbReference>
<dbReference type="SUPFAM" id="SSF52540">
    <property type="entry name" value="P-loop containing nucleoside triphosphate hydrolases"/>
    <property type="match status" value="1"/>
</dbReference>
<dbReference type="RefSeq" id="WP_085770028.1">
    <property type="nucleotide sequence ID" value="NZ_AP027149.1"/>
</dbReference>
<dbReference type="Proteomes" id="UP000193978">
    <property type="component" value="Chromosome"/>
</dbReference>
<evidence type="ECO:0000259" key="7">
    <source>
        <dbReference type="SMART" id="SM00838"/>
    </source>
</evidence>
<dbReference type="Pfam" id="PF00679">
    <property type="entry name" value="EFG_C"/>
    <property type="match status" value="1"/>
</dbReference>
<dbReference type="OrthoDB" id="9802948at2"/>
<keyword evidence="10" id="KW-1185">Reference proteome</keyword>
<keyword evidence="3 9" id="KW-0251">Elongation factor</keyword>
<dbReference type="Pfam" id="PF14492">
    <property type="entry name" value="EFG_III"/>
    <property type="match status" value="1"/>
</dbReference>
<dbReference type="InterPro" id="IPR035647">
    <property type="entry name" value="EFG_III/V"/>
</dbReference>
<dbReference type="Gene3D" id="3.30.70.870">
    <property type="entry name" value="Elongation Factor G (Translational Gtpase), domain 3"/>
    <property type="match status" value="1"/>
</dbReference>
<dbReference type="GO" id="GO:0003924">
    <property type="term" value="F:GTPase activity"/>
    <property type="evidence" value="ECO:0007669"/>
    <property type="project" value="InterPro"/>
</dbReference>
<dbReference type="Gene3D" id="3.30.70.240">
    <property type="match status" value="1"/>
</dbReference>
<dbReference type="InterPro" id="IPR009000">
    <property type="entry name" value="Transl_B-barrel_sf"/>
</dbReference>
<dbReference type="AlphaFoldDB" id="A0A1W6MQV4"/>
<comment type="function">
    <text evidence="6">Catalyzes the GTP-dependent ribosomal translocation step during translation elongation. During this step, the ribosome changes from the pre-translocational (PRE) to the post-translocational (POST) state as the newly formed A-site-bound peptidyl-tRNA and P-site-bound deacylated tRNA move to the P and E sites, respectively. Catalyzes the coordinated movement of the two tRNA molecules, the mRNA and conformational changes in the ribosome.</text>
</comment>
<dbReference type="SMART" id="SM00838">
    <property type="entry name" value="EFG_C"/>
    <property type="match status" value="1"/>
</dbReference>
<dbReference type="InterPro" id="IPR035649">
    <property type="entry name" value="EFG_V"/>
</dbReference>
<evidence type="ECO:0000259" key="8">
    <source>
        <dbReference type="SMART" id="SM00889"/>
    </source>
</evidence>
<dbReference type="GO" id="GO:0032790">
    <property type="term" value="P:ribosome disassembly"/>
    <property type="evidence" value="ECO:0007669"/>
    <property type="project" value="TreeGrafter"/>
</dbReference>
<evidence type="ECO:0000256" key="6">
    <source>
        <dbReference type="ARBA" id="ARBA00024731"/>
    </source>
</evidence>
<dbReference type="STRING" id="655015.B1812_01535"/>
<dbReference type="GO" id="GO:0005525">
    <property type="term" value="F:GTP binding"/>
    <property type="evidence" value="ECO:0007669"/>
    <property type="project" value="UniProtKB-KW"/>
</dbReference>
<dbReference type="SUPFAM" id="SSF50447">
    <property type="entry name" value="Translation proteins"/>
    <property type="match status" value="1"/>
</dbReference>
<dbReference type="InterPro" id="IPR000640">
    <property type="entry name" value="EFG_V-like"/>
</dbReference>
<evidence type="ECO:0000256" key="1">
    <source>
        <dbReference type="ARBA" id="ARBA00017872"/>
    </source>
</evidence>
<dbReference type="InterPro" id="IPR005517">
    <property type="entry name" value="Transl_elong_EFG/EF2_IV"/>
</dbReference>
<dbReference type="NCBIfam" id="NF009379">
    <property type="entry name" value="PRK12740.1-3"/>
    <property type="match status" value="1"/>
</dbReference>
<dbReference type="GO" id="GO:0003746">
    <property type="term" value="F:translation elongation factor activity"/>
    <property type="evidence" value="ECO:0007669"/>
    <property type="project" value="UniProtKB-KW"/>
</dbReference>
<evidence type="ECO:0000313" key="10">
    <source>
        <dbReference type="Proteomes" id="UP000193978"/>
    </source>
</evidence>
<dbReference type="SUPFAM" id="SSF54211">
    <property type="entry name" value="Ribosomal protein S5 domain 2-like"/>
    <property type="match status" value="1"/>
</dbReference>
<dbReference type="InterPro" id="IPR047872">
    <property type="entry name" value="EFG_IV"/>
</dbReference>
<dbReference type="InterPro" id="IPR027417">
    <property type="entry name" value="P-loop_NTPase"/>
</dbReference>
<dbReference type="InterPro" id="IPR020568">
    <property type="entry name" value="Ribosomal_Su5_D2-typ_SF"/>
</dbReference>
<reference evidence="9 10" key="1">
    <citation type="submission" date="2017-02" db="EMBL/GenBank/DDBJ databases">
        <authorList>
            <person name="Peterson S.W."/>
        </authorList>
    </citation>
    <scope>NUCLEOTIDE SEQUENCE [LARGE SCALE GENOMIC DNA]</scope>
    <source>
        <strain evidence="9 10">S285</strain>
    </source>
</reference>
<dbReference type="EMBL" id="CP019948">
    <property type="protein sequence ID" value="ARN79973.1"/>
    <property type="molecule type" value="Genomic_DNA"/>
</dbReference>
<dbReference type="InterPro" id="IPR041095">
    <property type="entry name" value="EFG_II"/>
</dbReference>
<keyword evidence="2" id="KW-0547">Nucleotide-binding</keyword>
<evidence type="ECO:0000256" key="5">
    <source>
        <dbReference type="ARBA" id="ARBA00023134"/>
    </source>
</evidence>
<evidence type="ECO:0000313" key="9">
    <source>
        <dbReference type="EMBL" id="ARN79973.1"/>
    </source>
</evidence>
<accession>A0A1W6MQV4</accession>
<organism evidence="9 10">
    <name type="scientific">Methylocystis bryophila</name>
    <dbReference type="NCBI Taxonomy" id="655015"/>
    <lineage>
        <taxon>Bacteria</taxon>
        <taxon>Pseudomonadati</taxon>
        <taxon>Pseudomonadota</taxon>
        <taxon>Alphaproteobacteria</taxon>
        <taxon>Hyphomicrobiales</taxon>
        <taxon>Methylocystaceae</taxon>
        <taxon>Methylocystis</taxon>
    </lineage>
</organism>
<dbReference type="Gene3D" id="3.30.230.10">
    <property type="match status" value="1"/>
</dbReference>
<protein>
    <recommendedName>
        <fullName evidence="1">Elongation factor G</fullName>
    </recommendedName>
</protein>
<dbReference type="Gene3D" id="3.40.50.300">
    <property type="entry name" value="P-loop containing nucleotide triphosphate hydrolases"/>
    <property type="match status" value="1"/>
</dbReference>
<keyword evidence="5" id="KW-0342">GTP-binding</keyword>
<dbReference type="CDD" id="cd01434">
    <property type="entry name" value="EFG_mtEFG1_IV"/>
    <property type="match status" value="1"/>
</dbReference>
<dbReference type="InterPro" id="IPR014721">
    <property type="entry name" value="Ribsml_uS5_D2-typ_fold_subgr"/>
</dbReference>
<evidence type="ECO:0000256" key="4">
    <source>
        <dbReference type="ARBA" id="ARBA00022917"/>
    </source>
</evidence>
<dbReference type="CDD" id="cd03713">
    <property type="entry name" value="EFG_mtEFG_C"/>
    <property type="match status" value="1"/>
</dbReference>
<dbReference type="SUPFAM" id="SSF54980">
    <property type="entry name" value="EF-G C-terminal domain-like"/>
    <property type="match status" value="2"/>
</dbReference>
<dbReference type="SMART" id="SM00889">
    <property type="entry name" value="EFG_IV"/>
    <property type="match status" value="1"/>
</dbReference>
<keyword evidence="4" id="KW-0648">Protein biosynthesis</keyword>
<dbReference type="KEGG" id="mbry:B1812_01535"/>
<feature type="domain" description="Elongation factor EFG" evidence="7">
    <location>
        <begin position="584"/>
        <end position="674"/>
    </location>
</feature>
<dbReference type="Pfam" id="PF00009">
    <property type="entry name" value="GTP_EFTU"/>
    <property type="match status" value="1"/>
</dbReference>
<sequence>MSGTDHTLGARIGGPRLIAILGPFQTGKTKLFEALLVRAGAAREGAALGDLSPEARAHQMSVEANIGSADYLGDQFTFIDIPGSLEFSHEARQTLPLVDAAIVVCEADPRKIFPLQLVLRELEELGLPHFLFLNKIDTAVTSVREALAMLQPASRTPLIARQMPLWKNGVAIGFIDLALERAYVYREHSTSEIIEIPAGETAHEKEERYSMLERLADYDDELMEELIADIEPPRDQIFDDLSKELRAGLVVPLFFGSAERGAGVTRLLKALRHEAPGVATTRERLGVAPEGPALAQVLRTIHTSHGGKLSLSRVLRGNFVDGQPVLSPEGEEKISGLSRLLGGALSKQGEAREGDTLAFGRLEHAKTGDRLSGDPRLGAKEATKSELIPPPPVHALALKAKDRKDEMKLAGALAKLIDEDPALQCVNDQSLSETRLLGQGEMHLRVTLERLASRFGVTVETRKPTVAYKETIRKRVQSRGRHKKQSGGHGQFGDVLLAVGPRERGEGFHFSEQIHGGAVPKQYFSSVEAGCVDAMGQGPLGFPVVDVEAVLMDGSFHTVDSSDMAFRAAGRVGMSEALAQAESVLLEPVLAVTVYAPSEDISRASAIVSGRRGQILGFGPREGWEGWDKMEALMPEAEMDNLIVELRSATSGAGFYEARFDHLAELTGRLARDVAAARAAAKGNGAG</sequence>